<keyword evidence="2" id="KW-1185">Reference proteome</keyword>
<proteinExistence type="predicted"/>
<dbReference type="PANTHER" id="PTHR21621:SF0">
    <property type="entry name" value="BETA-CITRYLGLUTAMATE SYNTHASE B-RELATED"/>
    <property type="match status" value="1"/>
</dbReference>
<reference evidence="1 2" key="1">
    <citation type="submission" date="2024-09" db="EMBL/GenBank/DDBJ databases">
        <authorList>
            <person name="Sun Q."/>
            <person name="Mori K."/>
        </authorList>
    </citation>
    <scope>NUCLEOTIDE SEQUENCE [LARGE SCALE GENOMIC DNA]</scope>
    <source>
        <strain evidence="1 2">CCM 7228</strain>
    </source>
</reference>
<dbReference type="InterPro" id="IPR026838">
    <property type="entry name" value="YheC/D"/>
</dbReference>
<evidence type="ECO:0000313" key="2">
    <source>
        <dbReference type="Proteomes" id="UP001589854"/>
    </source>
</evidence>
<comment type="caution">
    <text evidence="1">The sequence shown here is derived from an EMBL/GenBank/DDBJ whole genome shotgun (WGS) entry which is preliminary data.</text>
</comment>
<name>A0ABV6GEK9_9BACI</name>
<organism evidence="1 2">
    <name type="scientific">Metabacillus herbersteinensis</name>
    <dbReference type="NCBI Taxonomy" id="283816"/>
    <lineage>
        <taxon>Bacteria</taxon>
        <taxon>Bacillati</taxon>
        <taxon>Bacillota</taxon>
        <taxon>Bacilli</taxon>
        <taxon>Bacillales</taxon>
        <taxon>Bacillaceae</taxon>
        <taxon>Metabacillus</taxon>
    </lineage>
</organism>
<accession>A0ABV6GEK9</accession>
<dbReference type="PANTHER" id="PTHR21621">
    <property type="entry name" value="RIBOSOMAL PROTEIN S6 MODIFICATION PROTEIN"/>
    <property type="match status" value="1"/>
</dbReference>
<dbReference type="EMBL" id="JBHLVO010000008">
    <property type="protein sequence ID" value="MFC0272111.1"/>
    <property type="molecule type" value="Genomic_DNA"/>
</dbReference>
<dbReference type="SUPFAM" id="SSF56059">
    <property type="entry name" value="Glutathione synthetase ATP-binding domain-like"/>
    <property type="match status" value="1"/>
</dbReference>
<sequence length="350" mass="40318">MKADDLFPLVGILASKGNKENTFRGDSHTFKQLQFLLHNEGGLSFIFTLEDFHSTYVDGYVFIKGQSKWAKIVLPLPQIIYNRLSTRQEEQSTDFQRISKIAIKKQITITNPSFFNKWDTYKLLSENEALKPYLPKTIHYSGEQSLLYMLNTFPAIYFKPHQGSKGKGIYKLSCQKQQYIIIDKTGKRLSLSKANFLRNITQLAENEPYLLQEEIHTDTIEGHKYDLRVLCIYNDGIYVIRGIGVRVASAGRITTHVPNGGSIVPLHLVKDKFDQVQLEWLADKVGKILEKYYGFIGEFSMDIGIDLFGTPYLFEVNSKPMVFDEEDIQQPRLHHLVSLFQQKSSINYQK</sequence>
<evidence type="ECO:0000313" key="1">
    <source>
        <dbReference type="EMBL" id="MFC0272111.1"/>
    </source>
</evidence>
<protein>
    <submittedName>
        <fullName evidence="1">YheC/YheD family protein</fullName>
    </submittedName>
</protein>
<dbReference type="RefSeq" id="WP_378934088.1">
    <property type="nucleotide sequence ID" value="NZ_JBHLVO010000008.1"/>
</dbReference>
<dbReference type="Proteomes" id="UP001589854">
    <property type="component" value="Unassembled WGS sequence"/>
</dbReference>
<gene>
    <name evidence="1" type="ORF">ACFFIX_11675</name>
</gene>
<dbReference type="Pfam" id="PF14398">
    <property type="entry name" value="ATPgrasp_YheCD"/>
    <property type="match status" value="1"/>
</dbReference>